<feature type="domain" description="CAAX prenyl protease 2/Lysostaphin resistance protein A-like" evidence="2">
    <location>
        <begin position="2"/>
        <end position="54"/>
    </location>
</feature>
<dbReference type="GO" id="GO:0006508">
    <property type="term" value="P:proteolysis"/>
    <property type="evidence" value="ECO:0007669"/>
    <property type="project" value="UniProtKB-KW"/>
</dbReference>
<sequence>MSAVLFASLHFYSWRYVISTLPVGLVLGYVYVVEQARPRRAFWIVTTIHALRNANSIALLHYPS</sequence>
<keyword evidence="3" id="KW-0378">Hydrolase</keyword>
<keyword evidence="3" id="KW-0645">Protease</keyword>
<dbReference type="GO" id="GO:0008233">
    <property type="term" value="F:peptidase activity"/>
    <property type="evidence" value="ECO:0007669"/>
    <property type="project" value="UniProtKB-KW"/>
</dbReference>
<evidence type="ECO:0000256" key="1">
    <source>
        <dbReference type="SAM" id="Phobius"/>
    </source>
</evidence>
<dbReference type="InterPro" id="IPR003675">
    <property type="entry name" value="Rce1/LyrA-like_dom"/>
</dbReference>
<evidence type="ECO:0000313" key="3">
    <source>
        <dbReference type="EMBL" id="MFM0521746.1"/>
    </source>
</evidence>
<keyword evidence="1" id="KW-0472">Membrane</keyword>
<reference evidence="3 4" key="1">
    <citation type="journal article" date="2024" name="Chem. Sci.">
        <title>Discovery of megapolipeptins by genome mining of a Burkholderiales bacteria collection.</title>
        <authorList>
            <person name="Paulo B.S."/>
            <person name="Recchia M.J.J."/>
            <person name="Lee S."/>
            <person name="Fergusson C.H."/>
            <person name="Romanowski S.B."/>
            <person name="Hernandez A."/>
            <person name="Krull N."/>
            <person name="Liu D.Y."/>
            <person name="Cavanagh H."/>
            <person name="Bos A."/>
            <person name="Gray C.A."/>
            <person name="Murphy B.T."/>
            <person name="Linington R.G."/>
            <person name="Eustaquio A.S."/>
        </authorList>
    </citation>
    <scope>NUCLEOTIDE SEQUENCE [LARGE SCALE GENOMIC DNA]</scope>
    <source>
        <strain evidence="3 4">RL17-374-BIF-D</strain>
    </source>
</reference>
<keyword evidence="1" id="KW-0812">Transmembrane</keyword>
<organism evidence="3 4">
    <name type="scientific">Caballeronia jiangsuensis</name>
    <dbReference type="NCBI Taxonomy" id="1458357"/>
    <lineage>
        <taxon>Bacteria</taxon>
        <taxon>Pseudomonadati</taxon>
        <taxon>Pseudomonadota</taxon>
        <taxon>Betaproteobacteria</taxon>
        <taxon>Burkholderiales</taxon>
        <taxon>Burkholderiaceae</taxon>
        <taxon>Caballeronia</taxon>
    </lineage>
</organism>
<evidence type="ECO:0000259" key="2">
    <source>
        <dbReference type="Pfam" id="PF02517"/>
    </source>
</evidence>
<dbReference type="RefSeq" id="WP_284509212.1">
    <property type="nucleotide sequence ID" value="NZ_JAQQDB010000039.1"/>
</dbReference>
<proteinExistence type="predicted"/>
<keyword evidence="1" id="KW-1133">Transmembrane helix</keyword>
<evidence type="ECO:0000313" key="4">
    <source>
        <dbReference type="Proteomes" id="UP001629462"/>
    </source>
</evidence>
<comment type="caution">
    <text evidence="3">The sequence shown here is derived from an EMBL/GenBank/DDBJ whole genome shotgun (WGS) entry which is preliminary data.</text>
</comment>
<gene>
    <name evidence="3" type="ORF">PQR08_30420</name>
</gene>
<accession>A0ABW9CT55</accession>
<dbReference type="EC" id="3.4.-.-" evidence="3"/>
<dbReference type="EMBL" id="JAQQDB010000039">
    <property type="protein sequence ID" value="MFM0521746.1"/>
    <property type="molecule type" value="Genomic_DNA"/>
</dbReference>
<dbReference type="Pfam" id="PF02517">
    <property type="entry name" value="Rce1-like"/>
    <property type="match status" value="1"/>
</dbReference>
<name>A0ABW9CT55_9BURK</name>
<dbReference type="Proteomes" id="UP001629462">
    <property type="component" value="Unassembled WGS sequence"/>
</dbReference>
<protein>
    <submittedName>
        <fullName evidence="3">CPBP family glutamic-type intramembrane protease</fullName>
        <ecNumber evidence="3">3.4.-.-</ecNumber>
    </submittedName>
</protein>
<keyword evidence="4" id="KW-1185">Reference proteome</keyword>
<feature type="transmembrane region" description="Helical" evidence="1">
    <location>
        <begin position="12"/>
        <end position="32"/>
    </location>
</feature>